<protein>
    <submittedName>
        <fullName evidence="1">Phytoene synthase</fullName>
        <ecNumber evidence="1">2.5.1.32</ecNumber>
    </submittedName>
</protein>
<dbReference type="OrthoDB" id="9787280at2"/>
<evidence type="ECO:0000313" key="2">
    <source>
        <dbReference type="Proteomes" id="UP000215086"/>
    </source>
</evidence>
<dbReference type="SFLD" id="SFLDS00005">
    <property type="entry name" value="Isoprenoid_Synthase_Type_I"/>
    <property type="match status" value="1"/>
</dbReference>
<dbReference type="InterPro" id="IPR017827">
    <property type="entry name" value="HSQ_synthase_HpnC"/>
</dbReference>
<dbReference type="SUPFAM" id="SSF48576">
    <property type="entry name" value="Terpenoid synthases"/>
    <property type="match status" value="1"/>
</dbReference>
<gene>
    <name evidence="1" type="ORF">THTE_3980</name>
</gene>
<keyword evidence="2" id="KW-1185">Reference proteome</keyword>
<reference evidence="1 2" key="1">
    <citation type="journal article" name="Front. Microbiol.">
        <title>Sugar Metabolism of the First Thermophilic Planctomycete Thermogutta terrifontis: Comparative Genomic and Transcriptomic Approaches.</title>
        <authorList>
            <person name="Elcheninov A.G."/>
            <person name="Menzel P."/>
            <person name="Gudbergsdottir S.R."/>
            <person name="Slesarev A.I."/>
            <person name="Kadnikov V.V."/>
            <person name="Krogh A."/>
            <person name="Bonch-Osmolovskaya E.A."/>
            <person name="Peng X."/>
            <person name="Kublanov I.V."/>
        </authorList>
    </citation>
    <scope>NUCLEOTIDE SEQUENCE [LARGE SCALE GENOMIC DNA]</scope>
    <source>
        <strain evidence="1 2">R1</strain>
    </source>
</reference>
<dbReference type="Pfam" id="PF00494">
    <property type="entry name" value="SQS_PSY"/>
    <property type="match status" value="1"/>
</dbReference>
<dbReference type="InterPro" id="IPR008949">
    <property type="entry name" value="Isoprenoid_synthase_dom_sf"/>
</dbReference>
<dbReference type="AlphaFoldDB" id="A0A286RKU5"/>
<dbReference type="NCBIfam" id="TIGR03464">
    <property type="entry name" value="HpnC"/>
    <property type="match status" value="1"/>
</dbReference>
<keyword evidence="1" id="KW-0808">Transferase</keyword>
<dbReference type="RefSeq" id="WP_095416340.1">
    <property type="nucleotide sequence ID" value="NZ_CP018477.1"/>
</dbReference>
<dbReference type="Proteomes" id="UP000215086">
    <property type="component" value="Chromosome"/>
</dbReference>
<dbReference type="SFLD" id="SFLDG01018">
    <property type="entry name" value="Squalene/Phytoene_Synthase_Lik"/>
    <property type="match status" value="1"/>
</dbReference>
<dbReference type="Gene3D" id="1.10.600.10">
    <property type="entry name" value="Farnesyl Diphosphate Synthase"/>
    <property type="match status" value="1"/>
</dbReference>
<dbReference type="InterPro" id="IPR044843">
    <property type="entry name" value="Trans_IPPS_bact-type"/>
</dbReference>
<dbReference type="SFLD" id="SFLDG01212">
    <property type="entry name" value="Phytoene_synthase_like"/>
    <property type="match status" value="1"/>
</dbReference>
<dbReference type="GO" id="GO:0051996">
    <property type="term" value="F:squalene synthase [NAD(P)H] activity"/>
    <property type="evidence" value="ECO:0007669"/>
    <property type="project" value="InterPro"/>
</dbReference>
<dbReference type="EC" id="2.5.1.32" evidence="1"/>
<dbReference type="PANTHER" id="PTHR31480">
    <property type="entry name" value="BIFUNCTIONAL LYCOPENE CYCLASE/PHYTOENE SYNTHASE"/>
    <property type="match status" value="1"/>
</dbReference>
<organism evidence="1 2">
    <name type="scientific">Thermogutta terrifontis</name>
    <dbReference type="NCBI Taxonomy" id="1331910"/>
    <lineage>
        <taxon>Bacteria</taxon>
        <taxon>Pseudomonadati</taxon>
        <taxon>Planctomycetota</taxon>
        <taxon>Planctomycetia</taxon>
        <taxon>Pirellulales</taxon>
        <taxon>Thermoguttaceae</taxon>
        <taxon>Thermogutta</taxon>
    </lineage>
</organism>
<dbReference type="InterPro" id="IPR033904">
    <property type="entry name" value="Trans_IPPS_HH"/>
</dbReference>
<name>A0A286RKU5_9BACT</name>
<dbReference type="CDD" id="cd00683">
    <property type="entry name" value="Trans_IPPS_HH"/>
    <property type="match status" value="1"/>
</dbReference>
<evidence type="ECO:0000313" key="1">
    <source>
        <dbReference type="EMBL" id="ASV76581.1"/>
    </source>
</evidence>
<dbReference type="EMBL" id="CP018477">
    <property type="protein sequence ID" value="ASV76581.1"/>
    <property type="molecule type" value="Genomic_DNA"/>
</dbReference>
<dbReference type="InterPro" id="IPR002060">
    <property type="entry name" value="Squ/phyt_synthse"/>
</dbReference>
<dbReference type="GO" id="GO:0004311">
    <property type="term" value="F:geranylgeranyl diphosphate synthase activity"/>
    <property type="evidence" value="ECO:0007669"/>
    <property type="project" value="InterPro"/>
</dbReference>
<dbReference type="GO" id="GO:0016114">
    <property type="term" value="P:terpenoid biosynthetic process"/>
    <property type="evidence" value="ECO:0007669"/>
    <property type="project" value="UniProtKB-ARBA"/>
</dbReference>
<proteinExistence type="predicted"/>
<accession>A0A286RKU5</accession>
<sequence>MTSQQPSSTAPSLPPGQATAERARFLRDFHQYGPFAQYEPPSLRYSQRYCRRLTRQHYENFTVVSWFVPRGLRQHFCNIYAWCRWADDLADEIFSQKDSLMLLDWWQRELMSCYRGHPRHPVAVALQDTVTTFQIPPEPFLDLLVAFRQDQEIRRYETFEELLKYCRYSANPVGRLVLYLARCHTPERVTLSDFVCTGLQLANFWQDVGEDWHRGRMYIPLAECRRVGYTEEMWQRREFNPAFRTLMRGLVEEAAVFLRRGGQLVELMPRQWRVPVLLFVRGGLKILQAIAAIDYNVWQTRPTLSRWTKLTLMMQSWWDVLWHKTGMNK</sequence>
<dbReference type="KEGG" id="ttf:THTE_3980"/>